<dbReference type="PANTHER" id="PTHR13486:SF2">
    <property type="entry name" value="SPLICING FACTOR C9ORF78"/>
    <property type="match status" value="1"/>
</dbReference>
<comment type="similarity">
    <text evidence="2">Belongs to the TLS1 family.</text>
</comment>
<dbReference type="EMBL" id="BABT02000170">
    <property type="protein sequence ID" value="GAA99005.1"/>
    <property type="molecule type" value="Genomic_DNA"/>
</dbReference>
<reference evidence="5 6" key="1">
    <citation type="journal article" date="2011" name="J. Gen. Appl. Microbiol.">
        <title>Draft genome sequencing of the enigmatic basidiomycete Mixia osmundae.</title>
        <authorList>
            <person name="Nishida H."/>
            <person name="Nagatsuka Y."/>
            <person name="Sugiyama J."/>
        </authorList>
    </citation>
    <scope>NUCLEOTIDE SEQUENCE [LARGE SCALE GENOMIC DNA]</scope>
    <source>
        <strain evidence="6">CBS 9802 / IAM 14324 / JCM 22182 / KY 12970</strain>
    </source>
</reference>
<dbReference type="RefSeq" id="XP_014571021.1">
    <property type="nucleotide sequence ID" value="XM_014715535.1"/>
</dbReference>
<dbReference type="STRING" id="764103.G7E845"/>
<dbReference type="OrthoDB" id="5627at2759"/>
<protein>
    <recommendedName>
        <fullName evidence="7">Hepatocellular carcinoma-associated antigen 59 domain-containing protein</fullName>
    </recommendedName>
</protein>
<dbReference type="GO" id="GO:0005681">
    <property type="term" value="C:spliceosomal complex"/>
    <property type="evidence" value="ECO:0007669"/>
    <property type="project" value="TreeGrafter"/>
</dbReference>
<accession>G7E845</accession>
<comment type="caution">
    <text evidence="5">The sequence shown here is derived from an EMBL/GenBank/DDBJ whole genome shotgun (WGS) entry which is preliminary data.</text>
</comment>
<feature type="compositionally biased region" description="Basic residues" evidence="4">
    <location>
        <begin position="294"/>
        <end position="307"/>
    </location>
</feature>
<dbReference type="OMA" id="NIKTGGM"/>
<keyword evidence="6" id="KW-1185">Reference proteome</keyword>
<gene>
    <name evidence="5" type="primary">Mo05694</name>
    <name evidence="5" type="ORF">E5Q_05694</name>
</gene>
<evidence type="ECO:0000256" key="1">
    <source>
        <dbReference type="ARBA" id="ARBA00004123"/>
    </source>
</evidence>
<dbReference type="Pfam" id="PF07052">
    <property type="entry name" value="Hep_59"/>
    <property type="match status" value="1"/>
</dbReference>
<evidence type="ECO:0000313" key="6">
    <source>
        <dbReference type="Proteomes" id="UP000009131"/>
    </source>
</evidence>
<feature type="region of interest" description="Disordered" evidence="4">
    <location>
        <begin position="1"/>
        <end position="103"/>
    </location>
</feature>
<evidence type="ECO:0000313" key="5">
    <source>
        <dbReference type="EMBL" id="GAA99005.1"/>
    </source>
</evidence>
<comment type="subcellular location">
    <subcellularLocation>
        <location evidence="1">Nucleus</location>
    </subcellularLocation>
</comment>
<dbReference type="InterPro" id="IPR010756">
    <property type="entry name" value="Tls1-like"/>
</dbReference>
<feature type="region of interest" description="Disordered" evidence="4">
    <location>
        <begin position="258"/>
        <end position="307"/>
    </location>
</feature>
<evidence type="ECO:0000256" key="2">
    <source>
        <dbReference type="ARBA" id="ARBA00007643"/>
    </source>
</evidence>
<feature type="compositionally biased region" description="Basic and acidic residues" evidence="4">
    <location>
        <begin position="59"/>
        <end position="70"/>
    </location>
</feature>
<keyword evidence="3" id="KW-0539">Nucleus</keyword>
<dbReference type="PANTHER" id="PTHR13486">
    <property type="entry name" value="TELOMERE LENGTH AND SILENCING PROTEIN 1 TLS1 FAMILY MEMBER"/>
    <property type="match status" value="1"/>
</dbReference>
<dbReference type="eggNOG" id="KOG3345">
    <property type="taxonomic scope" value="Eukaryota"/>
</dbReference>
<dbReference type="GO" id="GO:0000398">
    <property type="term" value="P:mRNA splicing, via spliceosome"/>
    <property type="evidence" value="ECO:0007669"/>
    <property type="project" value="TreeGrafter"/>
</dbReference>
<name>G7E845_MIXOS</name>
<reference evidence="5 6" key="2">
    <citation type="journal article" date="2012" name="Open Biol.">
        <title>Characteristics of nucleosomes and linker DNA regions on the genome of the basidiomycete Mixia osmundae revealed by mono- and dinucleosome mapping.</title>
        <authorList>
            <person name="Nishida H."/>
            <person name="Kondo S."/>
            <person name="Matsumoto T."/>
            <person name="Suzuki Y."/>
            <person name="Yoshikawa H."/>
            <person name="Taylor T.D."/>
            <person name="Sugiyama J."/>
        </authorList>
    </citation>
    <scope>NUCLEOTIDE SEQUENCE [LARGE SCALE GENOMIC DNA]</scope>
    <source>
        <strain evidence="6">CBS 9802 / IAM 14324 / JCM 22182 / KY 12970</strain>
    </source>
</reference>
<proteinExistence type="inferred from homology"/>
<dbReference type="InParanoid" id="G7E845"/>
<organism evidence="5 6">
    <name type="scientific">Mixia osmundae (strain CBS 9802 / IAM 14324 / JCM 22182 / KY 12970)</name>
    <dbReference type="NCBI Taxonomy" id="764103"/>
    <lineage>
        <taxon>Eukaryota</taxon>
        <taxon>Fungi</taxon>
        <taxon>Dikarya</taxon>
        <taxon>Basidiomycota</taxon>
        <taxon>Pucciniomycotina</taxon>
        <taxon>Mixiomycetes</taxon>
        <taxon>Mixiales</taxon>
        <taxon>Mixiaceae</taxon>
        <taxon>Mixia</taxon>
    </lineage>
</organism>
<evidence type="ECO:0008006" key="7">
    <source>
        <dbReference type="Google" id="ProtNLM"/>
    </source>
</evidence>
<dbReference type="FunCoup" id="G7E845">
    <property type="interactions" value="18"/>
</dbReference>
<dbReference type="Proteomes" id="UP000009131">
    <property type="component" value="Unassembled WGS sequence"/>
</dbReference>
<dbReference type="AlphaFoldDB" id="G7E845"/>
<sequence>MTEAVAQIAFKKRSRPAQTIKRPSQSDGNHDGPIADEQAHEPTDNLEDLLTLRKLRQATRKEGIDLERLNSGEAQRRKRAKRTEGDTNEYGLQSKDRVKDKEDDDYLLDDEDLKTRRLVKSNNFTQQTNTLDVDKHMMAYIEAELRKRTQKNPGQLDVEEELGKLDPHDELYQVAERYRVAKMPVREGNETTSSAMLTAVQEVDLGIDARLRNIEETEKAKQRLRELQNAPRPPKEEEDFNYARERFFRVSAQRADEQALVAAHREAEGLPPLELGKQSNRPLAATDEEVLERYRKRQRQLQQQHKR</sequence>
<dbReference type="HOGENOM" id="CLU_053736_0_1_1"/>
<evidence type="ECO:0000256" key="4">
    <source>
        <dbReference type="SAM" id="MobiDB-lite"/>
    </source>
</evidence>
<evidence type="ECO:0000256" key="3">
    <source>
        <dbReference type="ARBA" id="ARBA00023242"/>
    </source>
</evidence>